<dbReference type="PANTHER" id="PTHR10177">
    <property type="entry name" value="CYCLINS"/>
    <property type="match status" value="1"/>
</dbReference>
<keyword evidence="1" id="KW-0132">Cell division</keyword>
<dbReference type="InterPro" id="IPR039361">
    <property type="entry name" value="Cyclin"/>
</dbReference>
<dbReference type="Pfam" id="PF00134">
    <property type="entry name" value="Cyclin_N"/>
    <property type="match status" value="1"/>
</dbReference>
<comment type="caution">
    <text evidence="6">The sequence shown here is derived from an EMBL/GenBank/DDBJ whole genome shotgun (WGS) entry which is preliminary data.</text>
</comment>
<dbReference type="Gene3D" id="1.10.472.10">
    <property type="entry name" value="Cyclin-like"/>
    <property type="match status" value="2"/>
</dbReference>
<dbReference type="InterPro" id="IPR006671">
    <property type="entry name" value="Cyclin_N"/>
</dbReference>
<dbReference type="SMART" id="SM00385">
    <property type="entry name" value="CYCLIN"/>
    <property type="match status" value="1"/>
</dbReference>
<name>A0AAV3QT93_LITER</name>
<evidence type="ECO:0000313" key="7">
    <source>
        <dbReference type="Proteomes" id="UP001454036"/>
    </source>
</evidence>
<dbReference type="AlphaFoldDB" id="A0AAV3QT93"/>
<dbReference type="SUPFAM" id="SSF47954">
    <property type="entry name" value="Cyclin-like"/>
    <property type="match status" value="2"/>
</dbReference>
<dbReference type="InterPro" id="IPR004367">
    <property type="entry name" value="Cyclin_C-dom"/>
</dbReference>
<comment type="similarity">
    <text evidence="4">Belongs to the cyclin family.</text>
</comment>
<dbReference type="InterPro" id="IPR036915">
    <property type="entry name" value="Cyclin-like_sf"/>
</dbReference>
<evidence type="ECO:0000256" key="1">
    <source>
        <dbReference type="ARBA" id="ARBA00022618"/>
    </source>
</evidence>
<reference evidence="6 7" key="1">
    <citation type="submission" date="2024-01" db="EMBL/GenBank/DDBJ databases">
        <title>The complete chloroplast genome sequence of Lithospermum erythrorhizon: insights into the phylogenetic relationship among Boraginaceae species and the maternal lineages of purple gromwells.</title>
        <authorList>
            <person name="Okada T."/>
            <person name="Watanabe K."/>
        </authorList>
    </citation>
    <scope>NUCLEOTIDE SEQUENCE [LARGE SCALE GENOMIC DNA]</scope>
</reference>
<sequence>MNNNKRKLTTVTSDAPRQHYHLFFRHVARQLRSNLVRRRRQRFSPILFRSTLEASSSMLRFSKSREVNAKKRCCGNENEEFGGGFVELSDCSCVVSNSKEENSMRNGGLSKENEENKENASNEVVFAGIEKSGISSVSKLSESVNKLQEVTSNFAGNSVDFFSKLSKSVNNLHEVTSEFAGNSVVSVDSVSKLSENVNKLHEVTSNFAGNSFVSVDSVSKLSECVDKLHEVTSDFAGNSVDSVRFDCRGKIGGEIVESASDSVKQPENNEIFCDECEVESAIKSEISSVRAEKMKKSGNVSVNLHQNDVVSVDYGENDECEVESAVKSEIYYLKTKKSEADSVNLNQNDVVLVDCVENVQRRFDETIATGLDLECSENFSNESFENSSNQSHSYSSAYSSIYLDSSEWENVSDEYTPSTWYESGSQFSEKSMPDACPSHTFQFLKEFSQQFYRSSLFENSKRVLIAKDYSSEDLSLLGLEDEEEEESYRMLRSRERRQLYLRDYAAEYCSTYNGQLIIEQRLEMVHWIFEHSSNMELHSETMFLGINLLDRLFSKGYFKTKRSLQIAGIACLTLATRIEENQPYNRYTYILLCLHTLCSFISCTLANDFSIRQKTFYVGNTAYTRCEVVAMEWLVQEVLNFQCFLPTMYNFLWFYLKSAKANDAVGKTVRYLATLAMLGHEQMCYWPSTVAASLVIIACKAAETDAHCHLLIESHSKEKDDTLLECIKRLEWLVKYC</sequence>
<accession>A0AAV3QT93</accession>
<feature type="domain" description="Cyclin-like" evidence="5">
    <location>
        <begin position="526"/>
        <end position="637"/>
    </location>
</feature>
<keyword evidence="6" id="KW-0418">Kinase</keyword>
<dbReference type="InterPro" id="IPR048258">
    <property type="entry name" value="Cyclins_cyclin-box"/>
</dbReference>
<dbReference type="Proteomes" id="UP001454036">
    <property type="component" value="Unassembled WGS sequence"/>
</dbReference>
<dbReference type="EMBL" id="BAABME010005848">
    <property type="protein sequence ID" value="GAA0166770.1"/>
    <property type="molecule type" value="Genomic_DNA"/>
</dbReference>
<keyword evidence="2 4" id="KW-0195">Cyclin</keyword>
<gene>
    <name evidence="6" type="ORF">LIER_21852</name>
</gene>
<dbReference type="PROSITE" id="PS00292">
    <property type="entry name" value="CYCLINS"/>
    <property type="match status" value="1"/>
</dbReference>
<evidence type="ECO:0000256" key="4">
    <source>
        <dbReference type="RuleBase" id="RU000383"/>
    </source>
</evidence>
<organism evidence="6 7">
    <name type="scientific">Lithospermum erythrorhizon</name>
    <name type="common">Purple gromwell</name>
    <name type="synonym">Lithospermum officinale var. erythrorhizon</name>
    <dbReference type="NCBI Taxonomy" id="34254"/>
    <lineage>
        <taxon>Eukaryota</taxon>
        <taxon>Viridiplantae</taxon>
        <taxon>Streptophyta</taxon>
        <taxon>Embryophyta</taxon>
        <taxon>Tracheophyta</taxon>
        <taxon>Spermatophyta</taxon>
        <taxon>Magnoliopsida</taxon>
        <taxon>eudicotyledons</taxon>
        <taxon>Gunneridae</taxon>
        <taxon>Pentapetalae</taxon>
        <taxon>asterids</taxon>
        <taxon>lamiids</taxon>
        <taxon>Boraginales</taxon>
        <taxon>Boraginaceae</taxon>
        <taxon>Boraginoideae</taxon>
        <taxon>Lithospermeae</taxon>
        <taxon>Lithospermum</taxon>
    </lineage>
</organism>
<evidence type="ECO:0000313" key="6">
    <source>
        <dbReference type="EMBL" id="GAA0166770.1"/>
    </source>
</evidence>
<evidence type="ECO:0000259" key="5">
    <source>
        <dbReference type="SMART" id="SM00385"/>
    </source>
</evidence>
<dbReference type="GO" id="GO:0016301">
    <property type="term" value="F:kinase activity"/>
    <property type="evidence" value="ECO:0007669"/>
    <property type="project" value="UniProtKB-KW"/>
</dbReference>
<dbReference type="InterPro" id="IPR013763">
    <property type="entry name" value="Cyclin-like_dom"/>
</dbReference>
<keyword evidence="7" id="KW-1185">Reference proteome</keyword>
<dbReference type="GO" id="GO:0051301">
    <property type="term" value="P:cell division"/>
    <property type="evidence" value="ECO:0007669"/>
    <property type="project" value="UniProtKB-KW"/>
</dbReference>
<protein>
    <submittedName>
        <fullName evidence="6">Kinase activator</fullName>
    </submittedName>
</protein>
<keyword evidence="6" id="KW-0808">Transferase</keyword>
<evidence type="ECO:0000256" key="3">
    <source>
        <dbReference type="ARBA" id="ARBA00023306"/>
    </source>
</evidence>
<dbReference type="Pfam" id="PF02984">
    <property type="entry name" value="Cyclin_C"/>
    <property type="match status" value="1"/>
</dbReference>
<proteinExistence type="inferred from homology"/>
<evidence type="ECO:0000256" key="2">
    <source>
        <dbReference type="ARBA" id="ARBA00023127"/>
    </source>
</evidence>
<keyword evidence="3" id="KW-0131">Cell cycle</keyword>